<dbReference type="CDD" id="cd10938">
    <property type="entry name" value="CE4_HpPgdA_like"/>
    <property type="match status" value="1"/>
</dbReference>
<dbReference type="RefSeq" id="WP_218286477.1">
    <property type="nucleotide sequence ID" value="NZ_CP076448.1"/>
</dbReference>
<protein>
    <recommendedName>
        <fullName evidence="3">Chitooligosaccharide deacetylase</fullName>
    </recommendedName>
    <alternativeName>
        <fullName evidence="4">Nodulation protein B</fullName>
    </alternativeName>
</protein>
<proteinExistence type="inferred from homology"/>
<dbReference type="PANTHER" id="PTHR47561">
    <property type="entry name" value="POLYSACCHARIDE DEACETYLASE FAMILY PROTEIN (AFU_ORTHOLOGUE AFUA_6G05030)"/>
    <property type="match status" value="1"/>
</dbReference>
<dbReference type="InterPro" id="IPR002509">
    <property type="entry name" value="NODB_dom"/>
</dbReference>
<dbReference type="GO" id="GO:0005975">
    <property type="term" value="P:carbohydrate metabolic process"/>
    <property type="evidence" value="ECO:0007669"/>
    <property type="project" value="InterPro"/>
</dbReference>
<comment type="function">
    <text evidence="1">Is involved in generating a small heat-stable compound (Nod), an acylated oligomer of N-acetylglucosamine, that stimulates mitosis in various plant protoplasts.</text>
</comment>
<evidence type="ECO:0000256" key="1">
    <source>
        <dbReference type="ARBA" id="ARBA00003236"/>
    </source>
</evidence>
<evidence type="ECO:0000256" key="3">
    <source>
        <dbReference type="ARBA" id="ARBA00020071"/>
    </source>
</evidence>
<feature type="domain" description="NodB homology" evidence="5">
    <location>
        <begin position="29"/>
        <end position="276"/>
    </location>
</feature>
<evidence type="ECO:0000313" key="6">
    <source>
        <dbReference type="EMBL" id="QXM25421.1"/>
    </source>
</evidence>
<dbReference type="Proteomes" id="UP000694001">
    <property type="component" value="Chromosome"/>
</dbReference>
<dbReference type="EMBL" id="CP076448">
    <property type="protein sequence ID" value="QXM25421.1"/>
    <property type="molecule type" value="Genomic_DNA"/>
</dbReference>
<evidence type="ECO:0000259" key="5">
    <source>
        <dbReference type="PROSITE" id="PS51677"/>
    </source>
</evidence>
<keyword evidence="7" id="KW-1185">Reference proteome</keyword>
<dbReference type="AlphaFoldDB" id="A0A975YK71"/>
<sequence>MPKEILCAFSVHCDAVAGWLGSYMGEDSPGDISRGVFAAEVGMPRLLTLFERFGLKQSFFIPGHTIESFPEVTDMVAKAGHEIGLHGYSHENPLALTRAQEEAIFDKCIGLIEKHWGRCPVGYVAPWWEVSATSIEILLERGIEYDHSLMHHDTTPYYVRTGDSWTKIDYSQPAETWMKPFTKGRETDLVEIPASWYLDDLPPMMFVKKFPNSHGYVSPRALEEIWRDHFDFVYREHDYAVVPMTIHPDVSGRPQVLLMLERLISHMLSQPGVRFVTLEEMAADFRRRFPRRKAAKPSAKARRAA</sequence>
<dbReference type="GO" id="GO:0016810">
    <property type="term" value="F:hydrolase activity, acting on carbon-nitrogen (but not peptide) bonds"/>
    <property type="evidence" value="ECO:0007669"/>
    <property type="project" value="InterPro"/>
</dbReference>
<dbReference type="Pfam" id="PF01522">
    <property type="entry name" value="Polysacc_deac_1"/>
    <property type="match status" value="1"/>
</dbReference>
<dbReference type="PROSITE" id="PS51677">
    <property type="entry name" value="NODB"/>
    <property type="match status" value="1"/>
</dbReference>
<evidence type="ECO:0000256" key="2">
    <source>
        <dbReference type="ARBA" id="ARBA00010973"/>
    </source>
</evidence>
<reference evidence="6" key="1">
    <citation type="submission" date="2021-06" db="EMBL/GenBank/DDBJ databases">
        <title>Elioraea tepida, sp. nov., a moderately thermophilic aerobic anoxygenic phototrophic bacterium isolated from an alkaline siliceous hot spring mat community in Yellowstone National Park, WY, USA.</title>
        <authorList>
            <person name="Saini M.K."/>
            <person name="Yoshida S."/>
            <person name="Sebastian A."/>
            <person name="Hirose S."/>
            <person name="Hara E."/>
            <person name="Tamaki H."/>
            <person name="Soulier N.T."/>
            <person name="Albert I."/>
            <person name="Hanada S."/>
            <person name="Bryant D.A."/>
            <person name="Tank M."/>
        </authorList>
    </citation>
    <scope>NUCLEOTIDE SEQUENCE</scope>
    <source>
        <strain evidence="6">MS-P2</strain>
    </source>
</reference>
<dbReference type="KEGG" id="elio:KO353_04095"/>
<dbReference type="PANTHER" id="PTHR47561:SF1">
    <property type="entry name" value="POLYSACCHARIDE DEACETYLASE FAMILY PROTEIN (AFU_ORTHOLOGUE AFUA_6G05030)"/>
    <property type="match status" value="1"/>
</dbReference>
<evidence type="ECO:0000313" key="7">
    <source>
        <dbReference type="Proteomes" id="UP000694001"/>
    </source>
</evidence>
<gene>
    <name evidence="6" type="ORF">KO353_04095</name>
</gene>
<evidence type="ECO:0000256" key="4">
    <source>
        <dbReference type="ARBA" id="ARBA00032976"/>
    </source>
</evidence>
<dbReference type="InterPro" id="IPR037950">
    <property type="entry name" value="PgdA-like"/>
</dbReference>
<accession>A0A975YK71</accession>
<comment type="similarity">
    <text evidence="2">Belongs to the polysaccharide deacetylase family.</text>
</comment>
<name>A0A975YK71_9PROT</name>
<organism evidence="6 7">
    <name type="scientific">Elioraea tepida</name>
    <dbReference type="NCBI Taxonomy" id="2843330"/>
    <lineage>
        <taxon>Bacteria</taxon>
        <taxon>Pseudomonadati</taxon>
        <taxon>Pseudomonadota</taxon>
        <taxon>Alphaproteobacteria</taxon>
        <taxon>Acetobacterales</taxon>
        <taxon>Elioraeaceae</taxon>
        <taxon>Elioraea</taxon>
    </lineage>
</organism>